<evidence type="ECO:0000259" key="10">
    <source>
        <dbReference type="PROSITE" id="PS51330"/>
    </source>
</evidence>
<evidence type="ECO:0000256" key="2">
    <source>
        <dbReference type="ARBA" id="ARBA00009539"/>
    </source>
</evidence>
<dbReference type="EMBL" id="CADEPI010000512">
    <property type="protein sequence ID" value="CAB3386782.1"/>
    <property type="molecule type" value="Genomic_DNA"/>
</dbReference>
<dbReference type="InterPro" id="IPR024072">
    <property type="entry name" value="DHFR-like_dom_sf"/>
</dbReference>
<sequence>MEPKLELMVAACSNMGIGFKGDLPWHLPSEKEFFTKMTNSTEDGKKKNAVIMGRKTWESIPAHRRPLSGRINVVLTRNKDLRFGDEVVVCNSFEEAVSVLSSSRYKEQIERFWVIGGAPIYEAALNSPHCHRVYFTKIMAEYECDTFFPSMDFGKFETIPDPHVSDEIQEEQGVRYRYQVFQAKH</sequence>
<feature type="domain" description="DHFR" evidence="10">
    <location>
        <begin position="4"/>
        <end position="183"/>
    </location>
</feature>
<comment type="pathway">
    <text evidence="1">Cofactor biosynthesis; tetrahydrofolate biosynthesis; 5,6,7,8-tetrahydrofolate from 7,8-dihydrofolate: step 1/1.</text>
</comment>
<evidence type="ECO:0000256" key="5">
    <source>
        <dbReference type="ARBA" id="ARBA00022857"/>
    </source>
</evidence>
<name>A0A8S1E978_9INSE</name>
<dbReference type="GO" id="GO:0050661">
    <property type="term" value="F:NADP binding"/>
    <property type="evidence" value="ECO:0007669"/>
    <property type="project" value="InterPro"/>
</dbReference>
<dbReference type="GO" id="GO:0046654">
    <property type="term" value="P:tetrahydrofolate biosynthetic process"/>
    <property type="evidence" value="ECO:0007669"/>
    <property type="project" value="InterPro"/>
</dbReference>
<dbReference type="EC" id="1.5.1.3" evidence="3"/>
<dbReference type="Gene3D" id="3.40.430.10">
    <property type="entry name" value="Dihydrofolate Reductase, subunit A"/>
    <property type="match status" value="1"/>
</dbReference>
<dbReference type="PANTHER" id="PTHR48069:SF3">
    <property type="entry name" value="DIHYDROFOLATE REDUCTASE"/>
    <property type="match status" value="1"/>
</dbReference>
<evidence type="ECO:0000256" key="8">
    <source>
        <dbReference type="ARBA" id="ARBA00048873"/>
    </source>
</evidence>
<accession>A0A8S1E978</accession>
<comment type="function">
    <text evidence="7">Key enzyme in folate metabolism. Catalyzes an essential reaction for de novo glycine and purine synthesis, and for DNA precursor synthesis.</text>
</comment>
<comment type="caution">
    <text evidence="11">The sequence shown here is derived from an EMBL/GenBank/DDBJ whole genome shotgun (WGS) entry which is preliminary data.</text>
</comment>
<dbReference type="AlphaFoldDB" id="A0A8S1E978"/>
<proteinExistence type="inferred from homology"/>
<dbReference type="GO" id="GO:0004146">
    <property type="term" value="F:dihydrofolate reductase activity"/>
    <property type="evidence" value="ECO:0007669"/>
    <property type="project" value="UniProtKB-EC"/>
</dbReference>
<dbReference type="PRINTS" id="PR00070">
    <property type="entry name" value="DHFR"/>
</dbReference>
<keyword evidence="4" id="KW-0554">One-carbon metabolism</keyword>
<dbReference type="InterPro" id="IPR001796">
    <property type="entry name" value="DHFR_dom"/>
</dbReference>
<dbReference type="OrthoDB" id="4664297at2759"/>
<evidence type="ECO:0000313" key="11">
    <source>
        <dbReference type="EMBL" id="CAB3386782.1"/>
    </source>
</evidence>
<evidence type="ECO:0000256" key="4">
    <source>
        <dbReference type="ARBA" id="ARBA00022563"/>
    </source>
</evidence>
<reference evidence="11 12" key="1">
    <citation type="submission" date="2020-04" db="EMBL/GenBank/DDBJ databases">
        <authorList>
            <person name="Alioto T."/>
            <person name="Alioto T."/>
            <person name="Gomez Garrido J."/>
        </authorList>
    </citation>
    <scope>NUCLEOTIDE SEQUENCE [LARGE SCALE GENOMIC DNA]</scope>
</reference>
<dbReference type="PANTHER" id="PTHR48069">
    <property type="entry name" value="DIHYDROFOLATE REDUCTASE"/>
    <property type="match status" value="1"/>
</dbReference>
<dbReference type="FunFam" id="3.40.430.10:FF:000002">
    <property type="entry name" value="Dihydrofolate reductase"/>
    <property type="match status" value="1"/>
</dbReference>
<dbReference type="GO" id="GO:0046655">
    <property type="term" value="P:folic acid metabolic process"/>
    <property type="evidence" value="ECO:0007669"/>
    <property type="project" value="TreeGrafter"/>
</dbReference>
<comment type="similarity">
    <text evidence="2 9">Belongs to the dihydrofolate reductase family.</text>
</comment>
<dbReference type="Proteomes" id="UP000494165">
    <property type="component" value="Unassembled WGS sequence"/>
</dbReference>
<gene>
    <name evidence="11" type="ORF">CLODIP_2_CD10443</name>
</gene>
<protein>
    <recommendedName>
        <fullName evidence="3">dihydrofolate reductase</fullName>
        <ecNumber evidence="3">1.5.1.3</ecNumber>
    </recommendedName>
</protein>
<dbReference type="CDD" id="cd00209">
    <property type="entry name" value="DHFR"/>
    <property type="match status" value="1"/>
</dbReference>
<keyword evidence="6" id="KW-0560">Oxidoreductase</keyword>
<keyword evidence="12" id="KW-1185">Reference proteome</keyword>
<keyword evidence="5" id="KW-0521">NADP</keyword>
<dbReference type="SUPFAM" id="SSF53597">
    <property type="entry name" value="Dihydrofolate reductase-like"/>
    <property type="match status" value="1"/>
</dbReference>
<dbReference type="GO" id="GO:0046452">
    <property type="term" value="P:dihydrofolate metabolic process"/>
    <property type="evidence" value="ECO:0007669"/>
    <property type="project" value="TreeGrafter"/>
</dbReference>
<dbReference type="InterPro" id="IPR017925">
    <property type="entry name" value="DHFR_CS"/>
</dbReference>
<comment type="catalytic activity">
    <reaction evidence="8">
        <text>(6S)-5,6,7,8-tetrahydrofolate + NADP(+) = 7,8-dihydrofolate + NADPH + H(+)</text>
        <dbReference type="Rhea" id="RHEA:15009"/>
        <dbReference type="ChEBI" id="CHEBI:15378"/>
        <dbReference type="ChEBI" id="CHEBI:57451"/>
        <dbReference type="ChEBI" id="CHEBI:57453"/>
        <dbReference type="ChEBI" id="CHEBI:57783"/>
        <dbReference type="ChEBI" id="CHEBI:58349"/>
        <dbReference type="EC" id="1.5.1.3"/>
    </reaction>
</comment>
<evidence type="ECO:0000256" key="6">
    <source>
        <dbReference type="ARBA" id="ARBA00023002"/>
    </source>
</evidence>
<evidence type="ECO:0000256" key="9">
    <source>
        <dbReference type="RuleBase" id="RU004474"/>
    </source>
</evidence>
<organism evidence="11 12">
    <name type="scientific">Cloeon dipterum</name>
    <dbReference type="NCBI Taxonomy" id="197152"/>
    <lineage>
        <taxon>Eukaryota</taxon>
        <taxon>Metazoa</taxon>
        <taxon>Ecdysozoa</taxon>
        <taxon>Arthropoda</taxon>
        <taxon>Hexapoda</taxon>
        <taxon>Insecta</taxon>
        <taxon>Pterygota</taxon>
        <taxon>Palaeoptera</taxon>
        <taxon>Ephemeroptera</taxon>
        <taxon>Pisciforma</taxon>
        <taxon>Baetidae</taxon>
        <taxon>Cloeon</taxon>
    </lineage>
</organism>
<evidence type="ECO:0000256" key="7">
    <source>
        <dbReference type="ARBA" id="ARBA00025067"/>
    </source>
</evidence>
<evidence type="ECO:0000256" key="1">
    <source>
        <dbReference type="ARBA" id="ARBA00004903"/>
    </source>
</evidence>
<dbReference type="InterPro" id="IPR012259">
    <property type="entry name" value="DHFR"/>
</dbReference>
<dbReference type="PROSITE" id="PS51330">
    <property type="entry name" value="DHFR_2"/>
    <property type="match status" value="1"/>
</dbReference>
<dbReference type="PROSITE" id="PS00075">
    <property type="entry name" value="DHFR_1"/>
    <property type="match status" value="1"/>
</dbReference>
<dbReference type="GO" id="GO:0005739">
    <property type="term" value="C:mitochondrion"/>
    <property type="evidence" value="ECO:0007669"/>
    <property type="project" value="TreeGrafter"/>
</dbReference>
<evidence type="ECO:0000256" key="3">
    <source>
        <dbReference type="ARBA" id="ARBA00012856"/>
    </source>
</evidence>
<dbReference type="GO" id="GO:0006730">
    <property type="term" value="P:one-carbon metabolic process"/>
    <property type="evidence" value="ECO:0007669"/>
    <property type="project" value="UniProtKB-KW"/>
</dbReference>
<evidence type="ECO:0000313" key="12">
    <source>
        <dbReference type="Proteomes" id="UP000494165"/>
    </source>
</evidence>
<dbReference type="Pfam" id="PF00186">
    <property type="entry name" value="DHFR_1"/>
    <property type="match status" value="1"/>
</dbReference>